<protein>
    <recommendedName>
        <fullName evidence="3">Transposase</fullName>
    </recommendedName>
</protein>
<gene>
    <name evidence="1" type="ORF">GCM10022406_27570</name>
</gene>
<name>A0ABP7NEJ0_9BACT</name>
<dbReference type="Gene3D" id="1.10.10.10">
    <property type="entry name" value="Winged helix-like DNA-binding domain superfamily/Winged helix DNA-binding domain"/>
    <property type="match status" value="1"/>
</dbReference>
<dbReference type="InterPro" id="IPR036388">
    <property type="entry name" value="WH-like_DNA-bd_sf"/>
</dbReference>
<proteinExistence type="predicted"/>
<evidence type="ECO:0008006" key="3">
    <source>
        <dbReference type="Google" id="ProtNLM"/>
    </source>
</evidence>
<dbReference type="EMBL" id="BAABDH010000066">
    <property type="protein sequence ID" value="GAA3942977.1"/>
    <property type="molecule type" value="Genomic_DNA"/>
</dbReference>
<dbReference type="RefSeq" id="WP_345114984.1">
    <property type="nucleotide sequence ID" value="NZ_BAABDH010000066.1"/>
</dbReference>
<sequence>MQPYSLDLRTRVVVALDQPSSRQAAVAERFGVSVACIKKLLRHARETGSLAPKPASGGRARYLDTAAQAWLVAYVGQQADVTLAELNQAWQAQGGRPIGQTCLWRVLDEQELRRKKKYARPRA</sequence>
<reference evidence="2" key="1">
    <citation type="journal article" date="2019" name="Int. J. Syst. Evol. Microbiol.">
        <title>The Global Catalogue of Microorganisms (GCM) 10K type strain sequencing project: providing services to taxonomists for standard genome sequencing and annotation.</title>
        <authorList>
            <consortium name="The Broad Institute Genomics Platform"/>
            <consortium name="The Broad Institute Genome Sequencing Center for Infectious Disease"/>
            <person name="Wu L."/>
            <person name="Ma J."/>
        </authorList>
    </citation>
    <scope>NUCLEOTIDE SEQUENCE [LARGE SCALE GENOMIC DNA]</scope>
    <source>
        <strain evidence="2">JCM 17214</strain>
    </source>
</reference>
<evidence type="ECO:0000313" key="2">
    <source>
        <dbReference type="Proteomes" id="UP001499909"/>
    </source>
</evidence>
<dbReference type="InterPro" id="IPR009057">
    <property type="entry name" value="Homeodomain-like_sf"/>
</dbReference>
<accession>A0ABP7NEJ0</accession>
<dbReference type="SUPFAM" id="SSF46689">
    <property type="entry name" value="Homeodomain-like"/>
    <property type="match status" value="1"/>
</dbReference>
<comment type="caution">
    <text evidence="1">The sequence shown here is derived from an EMBL/GenBank/DDBJ whole genome shotgun (WGS) entry which is preliminary data.</text>
</comment>
<dbReference type="Proteomes" id="UP001499909">
    <property type="component" value="Unassembled WGS sequence"/>
</dbReference>
<keyword evidence="2" id="KW-1185">Reference proteome</keyword>
<evidence type="ECO:0000313" key="1">
    <source>
        <dbReference type="EMBL" id="GAA3942977.1"/>
    </source>
</evidence>
<organism evidence="1 2">
    <name type="scientific">Hymenobacter algoricola</name>
    <dbReference type="NCBI Taxonomy" id="486267"/>
    <lineage>
        <taxon>Bacteria</taxon>
        <taxon>Pseudomonadati</taxon>
        <taxon>Bacteroidota</taxon>
        <taxon>Cytophagia</taxon>
        <taxon>Cytophagales</taxon>
        <taxon>Hymenobacteraceae</taxon>
        <taxon>Hymenobacter</taxon>
    </lineage>
</organism>